<keyword evidence="2" id="KW-0560">Oxidoreductase</keyword>
<sequence>MPTSMPAAFALCLILSATPFVAHAQAASSPAPPASTHRITQFENDAVKVWRTTIQPGTPLPLHHHDHPRVLIALAPGTLKIVEESGDTKTINLKVGEAYWLPAMPAGALHQDVNASGQPIEVMVVELEKEN</sequence>
<dbReference type="SUPFAM" id="SSF51182">
    <property type="entry name" value="RmlC-like cupins"/>
    <property type="match status" value="1"/>
</dbReference>
<dbReference type="RefSeq" id="WP_184215862.1">
    <property type="nucleotide sequence ID" value="NZ_JACHIP010000002.1"/>
</dbReference>
<name>A0A7W8E363_9BACT</name>
<feature type="signal peptide" evidence="1">
    <location>
        <begin position="1"/>
        <end position="24"/>
    </location>
</feature>
<organism evidence="2 3">
    <name type="scientific">Granulicella aggregans</name>
    <dbReference type="NCBI Taxonomy" id="474949"/>
    <lineage>
        <taxon>Bacteria</taxon>
        <taxon>Pseudomonadati</taxon>
        <taxon>Acidobacteriota</taxon>
        <taxon>Terriglobia</taxon>
        <taxon>Terriglobales</taxon>
        <taxon>Acidobacteriaceae</taxon>
        <taxon>Granulicella</taxon>
    </lineage>
</organism>
<dbReference type="InterPro" id="IPR011051">
    <property type="entry name" value="RmlC_Cupin_sf"/>
</dbReference>
<proteinExistence type="predicted"/>
<dbReference type="Gene3D" id="2.60.120.10">
    <property type="entry name" value="Jelly Rolls"/>
    <property type="match status" value="1"/>
</dbReference>
<evidence type="ECO:0000313" key="3">
    <source>
        <dbReference type="Proteomes" id="UP000540989"/>
    </source>
</evidence>
<keyword evidence="3" id="KW-1185">Reference proteome</keyword>
<dbReference type="AlphaFoldDB" id="A0A7W8E363"/>
<evidence type="ECO:0000313" key="2">
    <source>
        <dbReference type="EMBL" id="MBB5057257.1"/>
    </source>
</evidence>
<gene>
    <name evidence="2" type="ORF">HDF16_001942</name>
</gene>
<accession>A0A7W8E363</accession>
<evidence type="ECO:0000256" key="1">
    <source>
        <dbReference type="SAM" id="SignalP"/>
    </source>
</evidence>
<dbReference type="InterPro" id="IPR014710">
    <property type="entry name" value="RmlC-like_jellyroll"/>
</dbReference>
<reference evidence="2 3" key="1">
    <citation type="submission" date="2020-08" db="EMBL/GenBank/DDBJ databases">
        <title>Genomic Encyclopedia of Type Strains, Phase IV (KMG-V): Genome sequencing to study the core and pangenomes of soil and plant-associated prokaryotes.</title>
        <authorList>
            <person name="Whitman W."/>
        </authorList>
    </citation>
    <scope>NUCLEOTIDE SEQUENCE [LARGE SCALE GENOMIC DNA]</scope>
    <source>
        <strain evidence="2 3">M8UP14</strain>
    </source>
</reference>
<dbReference type="Proteomes" id="UP000540989">
    <property type="component" value="Unassembled WGS sequence"/>
</dbReference>
<feature type="chain" id="PRO_5030791710" evidence="1">
    <location>
        <begin position="25"/>
        <end position="131"/>
    </location>
</feature>
<comment type="caution">
    <text evidence="2">The sequence shown here is derived from an EMBL/GenBank/DDBJ whole genome shotgun (WGS) entry which is preliminary data.</text>
</comment>
<protein>
    <submittedName>
        <fullName evidence="2">Quercetin dioxygenase-like cupin family protein</fullName>
    </submittedName>
</protein>
<dbReference type="GO" id="GO:0051213">
    <property type="term" value="F:dioxygenase activity"/>
    <property type="evidence" value="ECO:0007669"/>
    <property type="project" value="UniProtKB-KW"/>
</dbReference>
<keyword evidence="1" id="KW-0732">Signal</keyword>
<dbReference type="EMBL" id="JACHIP010000002">
    <property type="protein sequence ID" value="MBB5057257.1"/>
    <property type="molecule type" value="Genomic_DNA"/>
</dbReference>
<keyword evidence="2" id="KW-0223">Dioxygenase</keyword>